<dbReference type="GO" id="GO:0006508">
    <property type="term" value="P:proteolysis"/>
    <property type="evidence" value="ECO:0007669"/>
    <property type="project" value="UniProtKB-KW"/>
</dbReference>
<dbReference type="RefSeq" id="WP_306351898.1">
    <property type="nucleotide sequence ID" value="NZ_JASAWV010000013.1"/>
</dbReference>
<keyword evidence="1 2" id="KW-0645">Protease</keyword>
<dbReference type="AlphaFoldDB" id="A0AAW8CJ43"/>
<dbReference type="Gene3D" id="3.30.230.10">
    <property type="match status" value="1"/>
</dbReference>
<keyword evidence="2" id="KW-0720">Serine protease</keyword>
<dbReference type="PROSITE" id="PS51786">
    <property type="entry name" value="LON_PROTEOLYTIC"/>
    <property type="match status" value="1"/>
</dbReference>
<dbReference type="InterPro" id="IPR027417">
    <property type="entry name" value="P-loop_NTPase"/>
</dbReference>
<keyword evidence="2" id="KW-0378">Hydrolase</keyword>
<dbReference type="InterPro" id="IPR027065">
    <property type="entry name" value="Lon_Prtase"/>
</dbReference>
<dbReference type="EMBL" id="JASAXT010000015">
    <property type="protein sequence ID" value="MDP8149052.1"/>
    <property type="molecule type" value="Genomic_DNA"/>
</dbReference>
<dbReference type="GO" id="GO:0030163">
    <property type="term" value="P:protein catabolic process"/>
    <property type="evidence" value="ECO:0007669"/>
    <property type="project" value="InterPro"/>
</dbReference>
<organism evidence="4 5">
    <name type="scientific">Phocoenobacter atlanticus subsp. atlanticus</name>
    <dbReference type="NCBI Taxonomy" id="3061285"/>
    <lineage>
        <taxon>Bacteria</taxon>
        <taxon>Pseudomonadati</taxon>
        <taxon>Pseudomonadota</taxon>
        <taxon>Gammaproteobacteria</taxon>
        <taxon>Pasteurellales</taxon>
        <taxon>Pasteurellaceae</taxon>
        <taxon>Phocoenobacter</taxon>
        <taxon>Phocoenobacter atlanticus</taxon>
    </lineage>
</organism>
<feature type="active site" evidence="2">
    <location>
        <position position="435"/>
    </location>
</feature>
<dbReference type="InterPro" id="IPR041699">
    <property type="entry name" value="AAA_32"/>
</dbReference>
<evidence type="ECO:0000313" key="5">
    <source>
        <dbReference type="Proteomes" id="UP001226020"/>
    </source>
</evidence>
<name>A0AAW8CJ43_9PAST</name>
<evidence type="ECO:0000256" key="1">
    <source>
        <dbReference type="ARBA" id="ARBA00022670"/>
    </source>
</evidence>
<accession>A0AAW8CJ43</accession>
<dbReference type="Proteomes" id="UP001226020">
    <property type="component" value="Unassembled WGS sequence"/>
</dbReference>
<dbReference type="PRINTS" id="PR00830">
    <property type="entry name" value="ENDOLAPTASE"/>
</dbReference>
<feature type="active site" evidence="2">
    <location>
        <position position="392"/>
    </location>
</feature>
<comment type="caution">
    <text evidence="4">The sequence shown here is derived from an EMBL/GenBank/DDBJ whole genome shotgun (WGS) entry which is preliminary data.</text>
</comment>
<dbReference type="InterPro" id="IPR014721">
    <property type="entry name" value="Ribsml_uS5_D2-typ_fold_subgr"/>
</dbReference>
<sequence length="541" mass="60744">MKITPLSFKQLSCEHTFSLNNEKVTFLDFQFNLQQSLSLFQQQQSGSLLILKTDILPEIVDEITTYFTQKNQKLKLCTEFNGDQLFGYIGYIKETQQAEIVEGILSQLDNGVLLLNVHSLLKDLSLWDKLKQALLFGEFYLEPNKKMIKQKLSIKTTFKLILAGSRKDIATLTNYDESLHQFAHYTEVETALSLNEYSLTQWGNYIQHLSKNLTTKIFSNKGLLQLLNHYIRESENQQLISILPTQIKKDILGISVFCASQTQFDDIDGYFELLEKQAATLNNYTQLEMLNNQVYIGTEKEQIGQINGLSVVEFEGVPYAFGEPLRISCNTRLGDGEIVDIEHKVELGGNVHAKGIMIAESCLAHLLELPTQLPFSASLVFEQSYGEIDGDSSSLAIFCVLVSSLAKLALPQSIAVTGSIDQFGRVLSVGGVNQKIEGFFALCQKRTLTGKQGVIIPESCISHLSLHRDVINAVAEGQFHIWAVSDIFQTMELLFNTAFYNKDEAENSIFSIIKENLENEQEQQPTSGTILSKICKKLIAS</sequence>
<evidence type="ECO:0000259" key="3">
    <source>
        <dbReference type="PROSITE" id="PS51786"/>
    </source>
</evidence>
<dbReference type="GO" id="GO:0004176">
    <property type="term" value="F:ATP-dependent peptidase activity"/>
    <property type="evidence" value="ECO:0007669"/>
    <property type="project" value="UniProtKB-UniRule"/>
</dbReference>
<proteinExistence type="inferred from homology"/>
<dbReference type="GO" id="GO:0004252">
    <property type="term" value="F:serine-type endopeptidase activity"/>
    <property type="evidence" value="ECO:0007669"/>
    <property type="project" value="UniProtKB-UniRule"/>
</dbReference>
<dbReference type="Pfam" id="PF13654">
    <property type="entry name" value="AAA_32"/>
    <property type="match status" value="1"/>
</dbReference>
<dbReference type="InterPro" id="IPR020568">
    <property type="entry name" value="Ribosomal_Su5_D2-typ_SF"/>
</dbReference>
<protein>
    <recommendedName>
        <fullName evidence="2">endopeptidase La</fullName>
        <ecNumber evidence="2">3.4.21.53</ecNumber>
    </recommendedName>
</protein>
<gene>
    <name evidence="4" type="ORF">QJU57_08190</name>
</gene>
<comment type="similarity">
    <text evidence="2">Belongs to the peptidase S16 family.</text>
</comment>
<reference evidence="4 5" key="1">
    <citation type="journal article" date="2023" name="Front. Microbiol.">
        <title>Phylogeography and host specificity of Pasteurellaceae pathogenic to sea-farmed fish in the north-east Atlantic.</title>
        <authorList>
            <person name="Gulla S."/>
            <person name="Colquhoun D.J."/>
            <person name="Olsen A.B."/>
            <person name="Spilsberg B."/>
            <person name="Lagesen K."/>
            <person name="Aakesson C.P."/>
            <person name="Strom S."/>
            <person name="Manji F."/>
            <person name="Birkbeck T.H."/>
            <person name="Nilsen H.K."/>
        </authorList>
    </citation>
    <scope>NUCLEOTIDE SEQUENCE [LARGE SCALE GENOMIC DNA]</scope>
    <source>
        <strain evidence="4 5">NVIB3131</strain>
    </source>
</reference>
<evidence type="ECO:0000256" key="2">
    <source>
        <dbReference type="PROSITE-ProRule" id="PRU01122"/>
    </source>
</evidence>
<dbReference type="PANTHER" id="PTHR10046">
    <property type="entry name" value="ATP DEPENDENT LON PROTEASE FAMILY MEMBER"/>
    <property type="match status" value="1"/>
</dbReference>
<comment type="catalytic activity">
    <reaction evidence="2">
        <text>Hydrolysis of proteins in presence of ATP.</text>
        <dbReference type="EC" id="3.4.21.53"/>
    </reaction>
</comment>
<dbReference type="Pfam" id="PF05362">
    <property type="entry name" value="Lon_C"/>
    <property type="match status" value="1"/>
</dbReference>
<feature type="domain" description="Lon proteolytic" evidence="3">
    <location>
        <begin position="300"/>
        <end position="497"/>
    </location>
</feature>
<dbReference type="EC" id="3.4.21.53" evidence="2"/>
<evidence type="ECO:0000313" key="4">
    <source>
        <dbReference type="EMBL" id="MDP8149052.1"/>
    </source>
</evidence>
<keyword evidence="5" id="KW-1185">Reference proteome</keyword>
<dbReference type="InterPro" id="IPR008269">
    <property type="entry name" value="Lon_proteolytic"/>
</dbReference>
<dbReference type="SUPFAM" id="SSF54211">
    <property type="entry name" value="Ribosomal protein S5 domain 2-like"/>
    <property type="match status" value="1"/>
</dbReference>
<dbReference type="GO" id="GO:0005524">
    <property type="term" value="F:ATP binding"/>
    <property type="evidence" value="ECO:0007669"/>
    <property type="project" value="InterPro"/>
</dbReference>
<dbReference type="Gene3D" id="3.40.50.300">
    <property type="entry name" value="P-loop containing nucleotide triphosphate hydrolases"/>
    <property type="match status" value="1"/>
</dbReference>